<evidence type="ECO:0000313" key="3">
    <source>
        <dbReference type="Proteomes" id="UP001156882"/>
    </source>
</evidence>
<dbReference type="Proteomes" id="UP001156882">
    <property type="component" value="Unassembled WGS sequence"/>
</dbReference>
<feature type="signal peptide" evidence="1">
    <location>
        <begin position="1"/>
        <end position="38"/>
    </location>
</feature>
<keyword evidence="1" id="KW-0732">Signal</keyword>
<organism evidence="2 3">
    <name type="scientific">Labrys miyagiensis</name>
    <dbReference type="NCBI Taxonomy" id="346912"/>
    <lineage>
        <taxon>Bacteria</taxon>
        <taxon>Pseudomonadati</taxon>
        <taxon>Pseudomonadota</taxon>
        <taxon>Alphaproteobacteria</taxon>
        <taxon>Hyphomicrobiales</taxon>
        <taxon>Xanthobacteraceae</taxon>
        <taxon>Labrys</taxon>
    </lineage>
</organism>
<reference evidence="3" key="1">
    <citation type="journal article" date="2019" name="Int. J. Syst. Evol. Microbiol.">
        <title>The Global Catalogue of Microorganisms (GCM) 10K type strain sequencing project: providing services to taxonomists for standard genome sequencing and annotation.</title>
        <authorList>
            <consortium name="The Broad Institute Genomics Platform"/>
            <consortium name="The Broad Institute Genome Sequencing Center for Infectious Disease"/>
            <person name="Wu L."/>
            <person name="Ma J."/>
        </authorList>
    </citation>
    <scope>NUCLEOTIDE SEQUENCE [LARGE SCALE GENOMIC DNA]</scope>
    <source>
        <strain evidence="3">NBRC 101365</strain>
    </source>
</reference>
<proteinExistence type="predicted"/>
<gene>
    <name evidence="2" type="ORF">GCM10007874_44470</name>
</gene>
<evidence type="ECO:0000313" key="2">
    <source>
        <dbReference type="EMBL" id="GLS21430.1"/>
    </source>
</evidence>
<evidence type="ECO:0008006" key="4">
    <source>
        <dbReference type="Google" id="ProtNLM"/>
    </source>
</evidence>
<protein>
    <recommendedName>
        <fullName evidence="4">DUF2125 domain-containing protein</fullName>
    </recommendedName>
</protein>
<dbReference type="RefSeq" id="WP_284314468.1">
    <property type="nucleotide sequence ID" value="NZ_BSPC01000048.1"/>
</dbReference>
<feature type="chain" id="PRO_5045355466" description="DUF2125 domain-containing protein" evidence="1">
    <location>
        <begin position="39"/>
        <end position="498"/>
    </location>
</feature>
<keyword evidence="3" id="KW-1185">Reference proteome</keyword>
<comment type="caution">
    <text evidence="2">The sequence shown here is derived from an EMBL/GenBank/DDBJ whole genome shotgun (WGS) entry which is preliminary data.</text>
</comment>
<evidence type="ECO:0000256" key="1">
    <source>
        <dbReference type="SAM" id="SignalP"/>
    </source>
</evidence>
<dbReference type="EMBL" id="BSPC01000048">
    <property type="protein sequence ID" value="GLS21430.1"/>
    <property type="molecule type" value="Genomic_DNA"/>
</dbReference>
<accession>A0ABQ6CR79</accession>
<sequence>MPILSGYHFCKGRAVSAFTASLGLGALLGLACAAPASAAPATADGARKLTEALQAYVGIEPFAKGFLAIAPHGESYDLAISFDSSKLDMPESEGLTRLDRYVVHLTPKPDGTWAVNTDPGPIALSWTEAGSDQNQKFDLKFADCVSKGVFDPKLMAFPTLSSKCASAALKVRAPDGDLDLTSGELTSQGTAKAGATGGVDLTSDVKLAIMNGKFLDKKSPGEPLPITFRIGALHQAMAATGVRTIAAADLITFVRDNAARNRFELPQDELKTKLRAALPLWEDLASDASLDDGVVELPTGSARIAHFEEKQALTGVVKDARYADSLSYSGLEIPPAVVPDWARVLVPSQAGYDTKLSFSGLDGMADALIRGLDLTQDPPVSKMAGVALLTRFFSGQPRYDLSLNATAQAYKVKGQGQASINPEPQAHIAVSATGFDAVVDALKKSGDPDMQNGLMGLAFIKGLAKTGPDGQMIWNVSYDMVTNKVWVNDQGFALPEPQ</sequence>
<name>A0ABQ6CR79_9HYPH</name>